<dbReference type="GO" id="GO:0005946">
    <property type="term" value="C:alpha,alpha-trehalose-phosphate synthase complex (UDP-forming)"/>
    <property type="evidence" value="ECO:0007669"/>
    <property type="project" value="TreeGrafter"/>
</dbReference>
<accession>A0A5N6DUS6</accession>
<dbReference type="GO" id="GO:0005829">
    <property type="term" value="C:cytosol"/>
    <property type="evidence" value="ECO:0007669"/>
    <property type="project" value="TreeGrafter"/>
</dbReference>
<dbReference type="EMBL" id="ML734950">
    <property type="protein sequence ID" value="KAB8208727.1"/>
    <property type="molecule type" value="Genomic_DNA"/>
</dbReference>
<protein>
    <recommendedName>
        <fullName evidence="1">alpha,alpha-trehalose-phosphate synthase (UDP-forming)</fullName>
        <ecNumber evidence="1">2.4.1.15</ecNumber>
    </recommendedName>
</protein>
<evidence type="ECO:0000313" key="5">
    <source>
        <dbReference type="EMBL" id="KAB8208727.1"/>
    </source>
</evidence>
<dbReference type="GO" id="GO:0034605">
    <property type="term" value="P:cellular response to heat"/>
    <property type="evidence" value="ECO:0007669"/>
    <property type="project" value="TreeGrafter"/>
</dbReference>
<dbReference type="VEuPathDB" id="FungiDB:BDV34DRAFT_46216"/>
<dbReference type="SUPFAM" id="SSF53756">
    <property type="entry name" value="UDP-Glycosyltransferase/glycogen phosphorylase"/>
    <property type="match status" value="1"/>
</dbReference>
<dbReference type="AlphaFoldDB" id="A0A5N6DUS6"/>
<gene>
    <name evidence="5" type="ORF">BDV34DRAFT_46216</name>
</gene>
<comment type="catalytic activity">
    <reaction evidence="4">
        <text>D-glucose 6-phosphate + UDP-alpha-D-glucose = alpha,alpha-trehalose 6-phosphate + UDP + H(+)</text>
        <dbReference type="Rhea" id="RHEA:18889"/>
        <dbReference type="ChEBI" id="CHEBI:15378"/>
        <dbReference type="ChEBI" id="CHEBI:58223"/>
        <dbReference type="ChEBI" id="CHEBI:58429"/>
        <dbReference type="ChEBI" id="CHEBI:58885"/>
        <dbReference type="ChEBI" id="CHEBI:61548"/>
        <dbReference type="EC" id="2.4.1.15"/>
    </reaction>
</comment>
<evidence type="ECO:0000256" key="3">
    <source>
        <dbReference type="ARBA" id="ARBA00022679"/>
    </source>
</evidence>
<dbReference type="FunFam" id="3.40.50.2000:FF:000208">
    <property type="entry name" value="Alpha,alpha-trehalose-phosphate synthase subunit, putative"/>
    <property type="match status" value="1"/>
</dbReference>
<organism evidence="5 6">
    <name type="scientific">Aspergillus parasiticus</name>
    <dbReference type="NCBI Taxonomy" id="5067"/>
    <lineage>
        <taxon>Eukaryota</taxon>
        <taxon>Fungi</taxon>
        <taxon>Dikarya</taxon>
        <taxon>Ascomycota</taxon>
        <taxon>Pezizomycotina</taxon>
        <taxon>Eurotiomycetes</taxon>
        <taxon>Eurotiomycetidae</taxon>
        <taxon>Eurotiales</taxon>
        <taxon>Aspergillaceae</taxon>
        <taxon>Aspergillus</taxon>
        <taxon>Aspergillus subgen. Circumdati</taxon>
    </lineage>
</organism>
<dbReference type="GO" id="GO:0004805">
    <property type="term" value="F:trehalose-phosphatase activity"/>
    <property type="evidence" value="ECO:0007669"/>
    <property type="project" value="TreeGrafter"/>
</dbReference>
<evidence type="ECO:0000313" key="6">
    <source>
        <dbReference type="Proteomes" id="UP000326532"/>
    </source>
</evidence>
<reference evidence="5 6" key="1">
    <citation type="submission" date="2019-04" db="EMBL/GenBank/DDBJ databases">
        <title>Fungal friends and foes A comparative genomics study of 23 Aspergillus species from section Flavi.</title>
        <authorList>
            <consortium name="DOE Joint Genome Institute"/>
            <person name="Kjaerbolling I."/>
            <person name="Vesth T.C."/>
            <person name="Frisvad J.C."/>
            <person name="Nybo J.L."/>
            <person name="Theobald S."/>
            <person name="Kildgaard S."/>
            <person name="Petersen T.I."/>
            <person name="Kuo A."/>
            <person name="Sato A."/>
            <person name="Lyhne E.K."/>
            <person name="Kogle M.E."/>
            <person name="Wiebenga A."/>
            <person name="Kun R.S."/>
            <person name="Lubbers R.J."/>
            <person name="Makela M.R."/>
            <person name="Barry K."/>
            <person name="Chovatia M."/>
            <person name="Clum A."/>
            <person name="Daum C."/>
            <person name="Haridas S."/>
            <person name="He G."/>
            <person name="LaButti K."/>
            <person name="Lipzen A."/>
            <person name="Mondo S."/>
            <person name="Pangilinan J."/>
            <person name="Riley R."/>
            <person name="Salamov A."/>
            <person name="Simmons B.A."/>
            <person name="Magnuson J.K."/>
            <person name="Henrissat B."/>
            <person name="Mortensen U.H."/>
            <person name="Larsen T.O."/>
            <person name="De vries R.P."/>
            <person name="Grigoriev I.V."/>
            <person name="Machida M."/>
            <person name="Baker S.E."/>
            <person name="Andersen M.R."/>
        </authorList>
    </citation>
    <scope>NUCLEOTIDE SEQUENCE [LARGE SCALE GENOMIC DNA]</scope>
    <source>
        <strain evidence="5 6">CBS 117618</strain>
    </source>
</reference>
<dbReference type="GO" id="GO:0005992">
    <property type="term" value="P:trehalose biosynthetic process"/>
    <property type="evidence" value="ECO:0007669"/>
    <property type="project" value="InterPro"/>
</dbReference>
<dbReference type="InterPro" id="IPR001830">
    <property type="entry name" value="Glyco_trans_20"/>
</dbReference>
<keyword evidence="3 5" id="KW-0808">Transferase</keyword>
<keyword evidence="6" id="KW-1185">Reference proteome</keyword>
<dbReference type="CDD" id="cd03788">
    <property type="entry name" value="GT20_TPS"/>
    <property type="match status" value="1"/>
</dbReference>
<dbReference type="PANTHER" id="PTHR10788">
    <property type="entry name" value="TREHALOSE-6-PHOSPHATE SYNTHASE"/>
    <property type="match status" value="1"/>
</dbReference>
<dbReference type="Gene3D" id="3.40.50.2000">
    <property type="entry name" value="Glycogen Phosphorylase B"/>
    <property type="match status" value="2"/>
</dbReference>
<dbReference type="Proteomes" id="UP000326532">
    <property type="component" value="Unassembled WGS sequence"/>
</dbReference>
<name>A0A5N6DUS6_ASPPA</name>
<dbReference type="Pfam" id="PF00982">
    <property type="entry name" value="Glyco_transf_20"/>
    <property type="match status" value="1"/>
</dbReference>
<evidence type="ECO:0000256" key="4">
    <source>
        <dbReference type="ARBA" id="ARBA00048039"/>
    </source>
</evidence>
<proteinExistence type="predicted"/>
<dbReference type="GO" id="GO:0003825">
    <property type="term" value="F:alpha,alpha-trehalose-phosphate synthase (UDP-forming) activity"/>
    <property type="evidence" value="ECO:0007669"/>
    <property type="project" value="UniProtKB-EC"/>
</dbReference>
<dbReference type="FunFam" id="3.40.50.2000:FF:000007">
    <property type="entry name" value="Trehalose-6-phosphate synthase"/>
    <property type="match status" value="1"/>
</dbReference>
<keyword evidence="2" id="KW-0328">Glycosyltransferase</keyword>
<evidence type="ECO:0000256" key="1">
    <source>
        <dbReference type="ARBA" id="ARBA00012538"/>
    </source>
</evidence>
<dbReference type="OMA" id="HTSAKWG"/>
<dbReference type="PANTHER" id="PTHR10788:SF75">
    <property type="entry name" value="SYNTHASE SUBUNIT OF TREHALOSE-6-PHOSPHATE SYNTHASE_PHOSPHATASE COMPLEX (EUROFUNG)"/>
    <property type="match status" value="1"/>
</dbReference>
<dbReference type="EC" id="2.4.1.15" evidence="1"/>
<evidence type="ECO:0000256" key="2">
    <source>
        <dbReference type="ARBA" id="ARBA00022676"/>
    </source>
</evidence>
<sequence length="477" mass="53731">MATQNEKKRGLIIVSNRLPLSVKEENGTYKSSLSSGGLVTALSGLTKSTNFRWFGWPGKAIEDPEEQKKVSDALAENSAVGIFLSEQLAQDHYNKFSNSVLWPILHYQSGVVFNEDAWEAYQRVNEIFADTVAKEAANGDLIWVHDYHLLLLPSLLRERLKKQGKNCPIGFTLHTPFPAEDFWRTIPVQKDLLKGLLACDVIGFHTDEYRRNFTESCERSVGAKSEKEGQLEYEGHTACVGTFVVGIDPQKFNDSMQDPDVQKRIKELESRYEGKTVIIGVDRLDYTKGLVQKLEGWDHFLRTYPELEGKVTLIQVAIPSREDVKEYQDLEKEISMLVGKINGEHATPDGTPLIYMHRSVSFTELTALYCISDICLLTSRRDGMNLVASEYVACQENKHGVLVLSELAGAASFMSGGSVTFHPSSVQELSDAVHQAISMDDKERKERYENLRDFITTHTSAKWGEAFIEALSRHIQE</sequence>